<feature type="region of interest" description="Disordered" evidence="1">
    <location>
        <begin position="131"/>
        <end position="158"/>
    </location>
</feature>
<dbReference type="AlphaFoldDB" id="N1QBB4"/>
<protein>
    <submittedName>
        <fullName evidence="2">Uncharacterized protein</fullName>
    </submittedName>
</protein>
<keyword evidence="3" id="KW-1185">Reference proteome</keyword>
<evidence type="ECO:0000313" key="2">
    <source>
        <dbReference type="EMBL" id="EME88432.1"/>
    </source>
</evidence>
<dbReference type="GeneID" id="19336897"/>
<dbReference type="EMBL" id="KB446555">
    <property type="protein sequence ID" value="EME88432.1"/>
    <property type="molecule type" value="Genomic_DNA"/>
</dbReference>
<gene>
    <name evidence="2" type="ORF">MYCFIDRAFT_209805</name>
</gene>
<proteinExistence type="predicted"/>
<evidence type="ECO:0000313" key="3">
    <source>
        <dbReference type="Proteomes" id="UP000016932"/>
    </source>
</evidence>
<dbReference type="VEuPathDB" id="FungiDB:MYCFIDRAFT_209805"/>
<organism evidence="2 3">
    <name type="scientific">Pseudocercospora fijiensis (strain CIRAD86)</name>
    <name type="common">Black leaf streak disease fungus</name>
    <name type="synonym">Mycosphaerella fijiensis</name>
    <dbReference type="NCBI Taxonomy" id="383855"/>
    <lineage>
        <taxon>Eukaryota</taxon>
        <taxon>Fungi</taxon>
        <taxon>Dikarya</taxon>
        <taxon>Ascomycota</taxon>
        <taxon>Pezizomycotina</taxon>
        <taxon>Dothideomycetes</taxon>
        <taxon>Dothideomycetidae</taxon>
        <taxon>Mycosphaerellales</taxon>
        <taxon>Mycosphaerellaceae</taxon>
        <taxon>Pseudocercospora</taxon>
    </lineage>
</organism>
<dbReference type="HOGENOM" id="CLU_1468802_0_0_1"/>
<evidence type="ECO:0000256" key="1">
    <source>
        <dbReference type="SAM" id="MobiDB-lite"/>
    </source>
</evidence>
<name>N1QBB4_PSEFD</name>
<dbReference type="Proteomes" id="UP000016932">
    <property type="component" value="Unassembled WGS sequence"/>
</dbReference>
<accession>N1QBB4</accession>
<dbReference type="KEGG" id="pfj:MYCFIDRAFT_209805"/>
<reference evidence="2 3" key="1">
    <citation type="journal article" date="2012" name="PLoS Pathog.">
        <title>Diverse lifestyles and strategies of plant pathogenesis encoded in the genomes of eighteen Dothideomycetes fungi.</title>
        <authorList>
            <person name="Ohm R.A."/>
            <person name="Feau N."/>
            <person name="Henrissat B."/>
            <person name="Schoch C.L."/>
            <person name="Horwitz B.A."/>
            <person name="Barry K.W."/>
            <person name="Condon B.J."/>
            <person name="Copeland A.C."/>
            <person name="Dhillon B."/>
            <person name="Glaser F."/>
            <person name="Hesse C.N."/>
            <person name="Kosti I."/>
            <person name="LaButti K."/>
            <person name="Lindquist E.A."/>
            <person name="Lucas S."/>
            <person name="Salamov A.A."/>
            <person name="Bradshaw R.E."/>
            <person name="Ciuffetti L."/>
            <person name="Hamelin R.C."/>
            <person name="Kema G.H.J."/>
            <person name="Lawrence C."/>
            <person name="Scott J.A."/>
            <person name="Spatafora J.W."/>
            <person name="Turgeon B.G."/>
            <person name="de Wit P.J.G.M."/>
            <person name="Zhong S."/>
            <person name="Goodwin S.B."/>
            <person name="Grigoriev I.V."/>
        </authorList>
    </citation>
    <scope>NUCLEOTIDE SEQUENCE [LARGE SCALE GENOMIC DNA]</scope>
    <source>
        <strain evidence="2 3">CIRAD86</strain>
    </source>
</reference>
<sequence length="184" mass="18108">MSTTTTADVTLITGTAGPGAFVPYTGTFAFSTGGSTTSFEAETFIGQILNNGNTNWVAGPSSEPFYLLTSSADGATATTLADGNTYYYTQGPRPVFQQLEGGSISSDGGESVTSITTTAATTGSDVTVITGTSTSSDSHSHSTGTATESAAAASSTTSGNGASSAGAKLSGLFAAGLMALAYVL</sequence>
<dbReference type="eggNOG" id="ENOG502RDAJ">
    <property type="taxonomic scope" value="Eukaryota"/>
</dbReference>
<dbReference type="RefSeq" id="XP_007921468.1">
    <property type="nucleotide sequence ID" value="XM_007923277.1"/>
</dbReference>